<dbReference type="EMBL" id="CP051142">
    <property type="protein sequence ID" value="QIX00834.1"/>
    <property type="molecule type" value="Genomic_DNA"/>
</dbReference>
<name>A0A6H0Y1F3_9PEZI</name>
<protein>
    <submittedName>
        <fullName evidence="2">Uncharacterized protein</fullName>
    </submittedName>
</protein>
<dbReference type="AlphaFoldDB" id="A0A6H0Y1F3"/>
<feature type="region of interest" description="Disordered" evidence="1">
    <location>
        <begin position="357"/>
        <end position="417"/>
    </location>
</feature>
<evidence type="ECO:0000256" key="1">
    <source>
        <dbReference type="SAM" id="MobiDB-lite"/>
    </source>
</evidence>
<dbReference type="OrthoDB" id="3784117at2759"/>
<reference evidence="2 3" key="1">
    <citation type="journal article" date="2016" name="Sci. Rep.">
        <title>Peltaster fructicola genome reveals evolution from an invasive phytopathogen to an ectophytic parasite.</title>
        <authorList>
            <person name="Xu C."/>
            <person name="Chen H."/>
            <person name="Gleason M.L."/>
            <person name="Xu J.R."/>
            <person name="Liu H."/>
            <person name="Zhang R."/>
            <person name="Sun G."/>
        </authorList>
    </citation>
    <scope>NUCLEOTIDE SEQUENCE [LARGE SCALE GENOMIC DNA]</scope>
    <source>
        <strain evidence="2 3">LNHT1506</strain>
    </source>
</reference>
<sequence length="428" mass="45316">MAGRILSTGSTPGSAASSPYRVPVQLPRSNSRKSPPLAFERTPNDALAPLISPPENLELDPFSAMSPHSAGADTSSAFLQDVVDKQATALHALHTAFAAERDAWACERRQLFQRVANLEKLLRTQNGHSPAKSPIISPTGSITSPLSRAVSTAARLPSIAENENLKPLSERREHAPRTITIPTIQTVEEQNGPLAADLSYTAAAQLDELGVSPPQSAKALAPPLPKDDVAMASSTKHHVRPPTPPPRDMTLIGVEDTPTRNNTHINALLTQSSDEEGDAALKGPLNMPELPSKPSAHNFTEEMLLKKLQHIAQNPTSNKPTIFSIPSPGLAIAEEDGLDAGLSPVSGLIAASTEAPLAPNATRDPNHHSVTSPTSLAQETTSPTSGAHDSDHDQKFEQGGIRLKKKPSTNFGLPFGQLGGFGGLRKMS</sequence>
<evidence type="ECO:0000313" key="2">
    <source>
        <dbReference type="EMBL" id="QIX00834.1"/>
    </source>
</evidence>
<evidence type="ECO:0000313" key="3">
    <source>
        <dbReference type="Proteomes" id="UP000503462"/>
    </source>
</evidence>
<dbReference type="Proteomes" id="UP000503462">
    <property type="component" value="Chromosome 4"/>
</dbReference>
<feature type="compositionally biased region" description="Polar residues" evidence="1">
    <location>
        <begin position="368"/>
        <end position="387"/>
    </location>
</feature>
<organism evidence="2 3">
    <name type="scientific">Peltaster fructicola</name>
    <dbReference type="NCBI Taxonomy" id="286661"/>
    <lineage>
        <taxon>Eukaryota</taxon>
        <taxon>Fungi</taxon>
        <taxon>Dikarya</taxon>
        <taxon>Ascomycota</taxon>
        <taxon>Pezizomycotina</taxon>
        <taxon>Dothideomycetes</taxon>
        <taxon>Dothideomycetes incertae sedis</taxon>
        <taxon>Peltaster</taxon>
    </lineage>
</organism>
<keyword evidence="3" id="KW-1185">Reference proteome</keyword>
<accession>A0A6H0Y1F3</accession>
<feature type="region of interest" description="Disordered" evidence="1">
    <location>
        <begin position="1"/>
        <end position="53"/>
    </location>
</feature>
<proteinExistence type="predicted"/>
<gene>
    <name evidence="2" type="ORF">AMS68_006351</name>
</gene>
<feature type="compositionally biased region" description="Low complexity" evidence="1">
    <location>
        <begin position="7"/>
        <end position="19"/>
    </location>
</feature>